<reference evidence="5" key="1">
    <citation type="submission" date="2021-06" db="EMBL/GenBank/DDBJ databases">
        <authorList>
            <person name="Kallberg Y."/>
            <person name="Tangrot J."/>
            <person name="Rosling A."/>
        </authorList>
    </citation>
    <scope>NUCLEOTIDE SEQUENCE</scope>
    <source>
        <strain evidence="5">UK204</strain>
    </source>
</reference>
<keyword evidence="6" id="KW-1185">Reference proteome</keyword>
<dbReference type="InterPro" id="IPR040458">
    <property type="entry name" value="Vid27"/>
</dbReference>
<dbReference type="OrthoDB" id="10251113at2759"/>
<dbReference type="Proteomes" id="UP000789570">
    <property type="component" value="Unassembled WGS sequence"/>
</dbReference>
<evidence type="ECO:0000259" key="3">
    <source>
        <dbReference type="Pfam" id="PF17747"/>
    </source>
</evidence>
<sequence length="780" mass="89030">MNVLKSLSKYIWGNPDNPELIKITNGELYLVRPNSLKGNRECIFHTAQASVRRTGTDWQYQIVISRVFDEGEEELMDDDEEEFDEEKIFLIDESLRFRKGQFEGLASFSWRDLSGDPDDLFEFVCDMNVTAHTVNTFEFTVYNCMFERKFQLSHEEATEEGIQSFIYEPGKKDDQIDKTPPSTPKNGRTGSKSPYATPTSASTTPKKARTAENPSTPTKSAIILELPGVGSFKTVSMIDVEVELHVFDPRTATFLMQSPLATTSILRGNGYECILLDWLLVEDEDQRHVIQRIEPRMNPVFNSTHHCFIWVYFDGKNSISFNDDILEHDETNHHFGYSLGNNLIHSFLIKFLDSDHETSFKKRFTSAMYETLNETKAKEEEQDYLLNAYQDEDVEMSDARDSDEEESEEEEDSSEEDDVDDDINTEAEEGDGVNTQLTVGHKLDRSFVLKGNKIGVFKHIDDDKIEFSTNINNIKTTHGKKFNPSKMMLHEGDSTMILMDENDEHNLYKMDLEYGKVVEEWNVHDIVPVANIFPKSKFAQMTGEKTFIGLSQNSIYSIDPRLPDYKLVDEKRRQYVTKNDFLSGATDAKGHIAVGTAKGDIKLFDSLGKIAKTNLPAMGSAIKGIDVTSDGKWLIATTDKYLLLINTEIKSDHEGRTGFEKSFAKTEKPKAKRLQLKPEHLALMKHDVNFTPARFNTGEYETERTIITSTGPFVITWNFRQVKLGKLNEYHIKRYSDDVVADNFRFGQDKSIVVTLPHDVTLTRKKHLSTPTKSILTPSM</sequence>
<dbReference type="GO" id="GO:0005634">
    <property type="term" value="C:nucleus"/>
    <property type="evidence" value="ECO:0007669"/>
    <property type="project" value="TreeGrafter"/>
</dbReference>
<accession>A0A9N9CA63</accession>
<feature type="region of interest" description="Disordered" evidence="1">
    <location>
        <begin position="389"/>
        <end position="434"/>
    </location>
</feature>
<evidence type="ECO:0000259" key="4">
    <source>
        <dbReference type="Pfam" id="PF17748"/>
    </source>
</evidence>
<gene>
    <name evidence="5" type="ORF">FCALED_LOCUS8350</name>
</gene>
<dbReference type="PANTHER" id="PTHR31913:SF0">
    <property type="entry name" value="VACUOLAR IMPORT AND DEGRADATION PROTEIN 27"/>
    <property type="match status" value="1"/>
</dbReference>
<dbReference type="Pfam" id="PF17748">
    <property type="entry name" value="VID27_N"/>
    <property type="match status" value="1"/>
</dbReference>
<evidence type="ECO:0000313" key="6">
    <source>
        <dbReference type="Proteomes" id="UP000789570"/>
    </source>
</evidence>
<protein>
    <submittedName>
        <fullName evidence="5">16771_t:CDS:1</fullName>
    </submittedName>
</protein>
<dbReference type="InterPro" id="IPR011044">
    <property type="entry name" value="Quino_amine_DH_bsu"/>
</dbReference>
<feature type="domain" description="Vid27 N-terminal" evidence="4">
    <location>
        <begin position="1"/>
        <end position="165"/>
    </location>
</feature>
<feature type="compositionally biased region" description="Acidic residues" evidence="1">
    <location>
        <begin position="390"/>
        <end position="431"/>
    </location>
</feature>
<feature type="non-terminal residue" evidence="5">
    <location>
        <position position="780"/>
    </location>
</feature>
<organism evidence="5 6">
    <name type="scientific">Funneliformis caledonium</name>
    <dbReference type="NCBI Taxonomy" id="1117310"/>
    <lineage>
        <taxon>Eukaryota</taxon>
        <taxon>Fungi</taxon>
        <taxon>Fungi incertae sedis</taxon>
        <taxon>Mucoromycota</taxon>
        <taxon>Glomeromycotina</taxon>
        <taxon>Glomeromycetes</taxon>
        <taxon>Glomerales</taxon>
        <taxon>Glomeraceae</taxon>
        <taxon>Funneliformis</taxon>
    </lineage>
</organism>
<dbReference type="InterPro" id="IPR040768">
    <property type="entry name" value="Vid27_PH"/>
</dbReference>
<evidence type="ECO:0000259" key="2">
    <source>
        <dbReference type="Pfam" id="PF08553"/>
    </source>
</evidence>
<feature type="domain" description="Vid27 PH-like" evidence="3">
    <location>
        <begin position="237"/>
        <end position="318"/>
    </location>
</feature>
<dbReference type="Pfam" id="PF08553">
    <property type="entry name" value="VID27"/>
    <property type="match status" value="1"/>
</dbReference>
<feature type="region of interest" description="Disordered" evidence="1">
    <location>
        <begin position="166"/>
        <end position="216"/>
    </location>
</feature>
<evidence type="ECO:0000256" key="1">
    <source>
        <dbReference type="SAM" id="MobiDB-lite"/>
    </source>
</evidence>
<dbReference type="GO" id="GO:0005737">
    <property type="term" value="C:cytoplasm"/>
    <property type="evidence" value="ECO:0007669"/>
    <property type="project" value="TreeGrafter"/>
</dbReference>
<dbReference type="EMBL" id="CAJVPQ010002410">
    <property type="protein sequence ID" value="CAG8596105.1"/>
    <property type="molecule type" value="Genomic_DNA"/>
</dbReference>
<dbReference type="InterPro" id="IPR013863">
    <property type="entry name" value="VID27_C"/>
</dbReference>
<evidence type="ECO:0000313" key="5">
    <source>
        <dbReference type="EMBL" id="CAG8596105.1"/>
    </source>
</evidence>
<feature type="compositionally biased region" description="Low complexity" evidence="1">
    <location>
        <begin position="191"/>
        <end position="205"/>
    </location>
</feature>
<dbReference type="AlphaFoldDB" id="A0A9N9CA63"/>
<dbReference type="InterPro" id="IPR040979">
    <property type="entry name" value="Vid27_N"/>
</dbReference>
<dbReference type="PANTHER" id="PTHR31913">
    <property type="entry name" value="VACUOLAR IMPORT AND DEGRADATION PROTEIN 27"/>
    <property type="match status" value="1"/>
</dbReference>
<dbReference type="Pfam" id="PF17747">
    <property type="entry name" value="VID27_PH"/>
    <property type="match status" value="1"/>
</dbReference>
<dbReference type="SUPFAM" id="SSF50969">
    <property type="entry name" value="YVTN repeat-like/Quinoprotein amine dehydrogenase"/>
    <property type="match status" value="1"/>
</dbReference>
<feature type="domain" description="Vacuolar import/degradation Vid27 C-terminal" evidence="2">
    <location>
        <begin position="433"/>
        <end position="778"/>
    </location>
</feature>
<comment type="caution">
    <text evidence="5">The sequence shown here is derived from an EMBL/GenBank/DDBJ whole genome shotgun (WGS) entry which is preliminary data.</text>
</comment>
<proteinExistence type="predicted"/>
<name>A0A9N9CA63_9GLOM</name>